<dbReference type="EnsemblPlants" id="AVESA.00010b.r2.3AG0412610.1">
    <property type="protein sequence ID" value="AVESA.00010b.r2.3AG0412610.1.CDS"/>
    <property type="gene ID" value="AVESA.00010b.r2.3AG0412610"/>
</dbReference>
<sequence length="207" mass="23520">MICSENNDGWILEELTSLYSAFVGVSDFLVHHNFANFLSGLAQVTELLVAMSNMQLTVMMPEIRLSTFHNLKILTLFMISCKQPPVMLTFCLLKSPPNLEKLKIELKVFDMGEQEFEVNGEFLNALWTDGMCANLQVVQMIGINWCPNEMSFIELILSKARLLHTLLISHGDELVMSNEDALCELLRYRRASAEAQVLFEGKTEDHD</sequence>
<organism evidence="1 2">
    <name type="scientific">Avena sativa</name>
    <name type="common">Oat</name>
    <dbReference type="NCBI Taxonomy" id="4498"/>
    <lineage>
        <taxon>Eukaryota</taxon>
        <taxon>Viridiplantae</taxon>
        <taxon>Streptophyta</taxon>
        <taxon>Embryophyta</taxon>
        <taxon>Tracheophyta</taxon>
        <taxon>Spermatophyta</taxon>
        <taxon>Magnoliopsida</taxon>
        <taxon>Liliopsida</taxon>
        <taxon>Poales</taxon>
        <taxon>Poaceae</taxon>
        <taxon>BOP clade</taxon>
        <taxon>Pooideae</taxon>
        <taxon>Poodae</taxon>
        <taxon>Poeae</taxon>
        <taxon>Poeae Chloroplast Group 1 (Aveneae type)</taxon>
        <taxon>Aveninae</taxon>
        <taxon>Avena</taxon>
    </lineage>
</organism>
<accession>A0ACD5VDF3</accession>
<dbReference type="Proteomes" id="UP001732700">
    <property type="component" value="Chromosome 3A"/>
</dbReference>
<evidence type="ECO:0000313" key="1">
    <source>
        <dbReference type="EnsemblPlants" id="AVESA.00010b.r2.3AG0412610.1.CDS"/>
    </source>
</evidence>
<evidence type="ECO:0000313" key="2">
    <source>
        <dbReference type="Proteomes" id="UP001732700"/>
    </source>
</evidence>
<name>A0ACD5VDF3_AVESA</name>
<keyword evidence="2" id="KW-1185">Reference proteome</keyword>
<reference evidence="1" key="2">
    <citation type="submission" date="2025-09" db="UniProtKB">
        <authorList>
            <consortium name="EnsemblPlants"/>
        </authorList>
    </citation>
    <scope>IDENTIFICATION</scope>
</reference>
<protein>
    <submittedName>
        <fullName evidence="1">Uncharacterized protein</fullName>
    </submittedName>
</protein>
<proteinExistence type="predicted"/>
<reference evidence="1" key="1">
    <citation type="submission" date="2021-05" db="EMBL/GenBank/DDBJ databases">
        <authorList>
            <person name="Scholz U."/>
            <person name="Mascher M."/>
            <person name="Fiebig A."/>
        </authorList>
    </citation>
    <scope>NUCLEOTIDE SEQUENCE [LARGE SCALE GENOMIC DNA]</scope>
</reference>